<dbReference type="Proteomes" id="UP001562354">
    <property type="component" value="Unassembled WGS sequence"/>
</dbReference>
<protein>
    <recommendedName>
        <fullName evidence="3">Acyl-CoA N-acyltransferase</fullName>
    </recommendedName>
</protein>
<evidence type="ECO:0000313" key="1">
    <source>
        <dbReference type="EMBL" id="KAL1303003.1"/>
    </source>
</evidence>
<reference evidence="1 2" key="1">
    <citation type="submission" date="2024-07" db="EMBL/GenBank/DDBJ databases">
        <title>Draft sequence of the Neodothiora populina.</title>
        <authorList>
            <person name="Drown D.D."/>
            <person name="Schuette U.S."/>
            <person name="Buechlein A.B."/>
            <person name="Rusch D.R."/>
            <person name="Winton L.W."/>
            <person name="Adams G.A."/>
        </authorList>
    </citation>
    <scope>NUCLEOTIDE SEQUENCE [LARGE SCALE GENOMIC DNA]</scope>
    <source>
        <strain evidence="1 2">CPC 39397</strain>
    </source>
</reference>
<evidence type="ECO:0000313" key="2">
    <source>
        <dbReference type="Proteomes" id="UP001562354"/>
    </source>
</evidence>
<organism evidence="1 2">
    <name type="scientific">Neodothiora populina</name>
    <dbReference type="NCBI Taxonomy" id="2781224"/>
    <lineage>
        <taxon>Eukaryota</taxon>
        <taxon>Fungi</taxon>
        <taxon>Dikarya</taxon>
        <taxon>Ascomycota</taxon>
        <taxon>Pezizomycotina</taxon>
        <taxon>Dothideomycetes</taxon>
        <taxon>Dothideomycetidae</taxon>
        <taxon>Dothideales</taxon>
        <taxon>Dothioraceae</taxon>
        <taxon>Neodothiora</taxon>
    </lineage>
</organism>
<proteinExistence type="predicted"/>
<dbReference type="InterPro" id="IPR052523">
    <property type="entry name" value="Trichothecene_AcTrans"/>
</dbReference>
<name>A0ABR3PA07_9PEZI</name>
<dbReference type="InterPro" id="IPR016181">
    <property type="entry name" value="Acyl_CoA_acyltransferase"/>
</dbReference>
<accession>A0ABR3PA07</accession>
<gene>
    <name evidence="1" type="ORF">AAFC00_003319</name>
</gene>
<dbReference type="Gene3D" id="3.40.630.30">
    <property type="match status" value="1"/>
</dbReference>
<keyword evidence="2" id="KW-1185">Reference proteome</keyword>
<dbReference type="GeneID" id="95977021"/>
<dbReference type="SUPFAM" id="SSF55729">
    <property type="entry name" value="Acyl-CoA N-acyltransferases (Nat)"/>
    <property type="match status" value="1"/>
</dbReference>
<dbReference type="RefSeq" id="XP_069199279.1">
    <property type="nucleotide sequence ID" value="XM_069342776.1"/>
</dbReference>
<dbReference type="PANTHER" id="PTHR42791">
    <property type="entry name" value="GNAT FAMILY ACETYLTRANSFERASE"/>
    <property type="match status" value="1"/>
</dbReference>
<sequence>MPWGISEATPADIPTITSIFLSEDESANPFMQLCLGSVNRYAVNMRQSTRISEALNDPDTKYMIARDRDSKKTASFAQWQLPRPPGDAVPEMDADEVEAEHDAYRKALTPGMNAELCVRFKDEIESLRARVLKGRSHYLLMNLGTAHWAQRKGAATSLVSWPFAIADETNTLVYLDTAIDGPGRQLYEKLDFKPVGECSIDLAQYGGQGCHVHVAMIRYPQGKKDEGVEMPDFGGA</sequence>
<dbReference type="EMBL" id="JBFMKM010000012">
    <property type="protein sequence ID" value="KAL1303003.1"/>
    <property type="molecule type" value="Genomic_DNA"/>
</dbReference>
<evidence type="ECO:0008006" key="3">
    <source>
        <dbReference type="Google" id="ProtNLM"/>
    </source>
</evidence>
<comment type="caution">
    <text evidence="1">The sequence shown here is derived from an EMBL/GenBank/DDBJ whole genome shotgun (WGS) entry which is preliminary data.</text>
</comment>
<dbReference type="PANTHER" id="PTHR42791:SF2">
    <property type="entry name" value="N-ACETYLTRANSFERASE DOMAIN-CONTAINING PROTEIN"/>
    <property type="match status" value="1"/>
</dbReference>